<evidence type="ECO:0000313" key="3">
    <source>
        <dbReference type="Proteomes" id="UP001159042"/>
    </source>
</evidence>
<dbReference type="AlphaFoldDB" id="A0AAV8VPZ3"/>
<organism evidence="2 3">
    <name type="scientific">Exocentrus adspersus</name>
    <dbReference type="NCBI Taxonomy" id="1586481"/>
    <lineage>
        <taxon>Eukaryota</taxon>
        <taxon>Metazoa</taxon>
        <taxon>Ecdysozoa</taxon>
        <taxon>Arthropoda</taxon>
        <taxon>Hexapoda</taxon>
        <taxon>Insecta</taxon>
        <taxon>Pterygota</taxon>
        <taxon>Neoptera</taxon>
        <taxon>Endopterygota</taxon>
        <taxon>Coleoptera</taxon>
        <taxon>Polyphaga</taxon>
        <taxon>Cucujiformia</taxon>
        <taxon>Chrysomeloidea</taxon>
        <taxon>Cerambycidae</taxon>
        <taxon>Lamiinae</taxon>
        <taxon>Acanthocinini</taxon>
        <taxon>Exocentrus</taxon>
    </lineage>
</organism>
<sequence length="67" mass="7545">MLPAIKIRDADKSRRASQDGGKVTKENFPWMRSKSRSVDHGITAPFDLEALRAKVDGQFNRSLEKGE</sequence>
<keyword evidence="3" id="KW-1185">Reference proteome</keyword>
<evidence type="ECO:0000313" key="2">
    <source>
        <dbReference type="EMBL" id="KAJ8916219.1"/>
    </source>
</evidence>
<proteinExistence type="predicted"/>
<evidence type="ECO:0000256" key="1">
    <source>
        <dbReference type="SAM" id="MobiDB-lite"/>
    </source>
</evidence>
<dbReference type="Proteomes" id="UP001159042">
    <property type="component" value="Unassembled WGS sequence"/>
</dbReference>
<comment type="caution">
    <text evidence="2">The sequence shown here is derived from an EMBL/GenBank/DDBJ whole genome shotgun (WGS) entry which is preliminary data.</text>
</comment>
<gene>
    <name evidence="2" type="ORF">NQ315_016358</name>
</gene>
<feature type="region of interest" description="Disordered" evidence="1">
    <location>
        <begin position="1"/>
        <end position="26"/>
    </location>
</feature>
<protein>
    <submittedName>
        <fullName evidence="2">Uncharacterized protein</fullName>
    </submittedName>
</protein>
<name>A0AAV8VPZ3_9CUCU</name>
<reference evidence="2 3" key="1">
    <citation type="journal article" date="2023" name="Insect Mol. Biol.">
        <title>Genome sequencing provides insights into the evolution of gene families encoding plant cell wall-degrading enzymes in longhorned beetles.</title>
        <authorList>
            <person name="Shin N.R."/>
            <person name="Okamura Y."/>
            <person name="Kirsch R."/>
            <person name="Pauchet Y."/>
        </authorList>
    </citation>
    <scope>NUCLEOTIDE SEQUENCE [LARGE SCALE GENOMIC DNA]</scope>
    <source>
        <strain evidence="2">EAD_L_NR</strain>
    </source>
</reference>
<accession>A0AAV8VPZ3</accession>
<dbReference type="EMBL" id="JANEYG010000044">
    <property type="protein sequence ID" value="KAJ8916219.1"/>
    <property type="molecule type" value="Genomic_DNA"/>
</dbReference>
<feature type="compositionally biased region" description="Basic and acidic residues" evidence="1">
    <location>
        <begin position="1"/>
        <end position="25"/>
    </location>
</feature>